<protein>
    <submittedName>
        <fullName evidence="2">DinB family protein</fullName>
    </submittedName>
</protein>
<dbReference type="Gene3D" id="1.20.120.450">
    <property type="entry name" value="dinb family like domain"/>
    <property type="match status" value="1"/>
</dbReference>
<evidence type="ECO:0000259" key="1">
    <source>
        <dbReference type="Pfam" id="PF12867"/>
    </source>
</evidence>
<dbReference type="Pfam" id="PF12867">
    <property type="entry name" value="DinB_2"/>
    <property type="match status" value="1"/>
</dbReference>
<reference evidence="2 3" key="1">
    <citation type="submission" date="2018-11" db="EMBL/GenBank/DDBJ databases">
        <title>Chitinophaga lutea sp.nov., isolate from arsenic contaminated soil.</title>
        <authorList>
            <person name="Zong Y."/>
        </authorList>
    </citation>
    <scope>NUCLEOTIDE SEQUENCE [LARGE SCALE GENOMIC DNA]</scope>
    <source>
        <strain evidence="2 3">ZY74</strain>
    </source>
</reference>
<dbReference type="AlphaFoldDB" id="A0A3N4Q160"/>
<comment type="caution">
    <text evidence="2">The sequence shown here is derived from an EMBL/GenBank/DDBJ whole genome shotgun (WGS) entry which is preliminary data.</text>
</comment>
<keyword evidence="3" id="KW-1185">Reference proteome</keyword>
<accession>A0A3N4Q160</accession>
<gene>
    <name evidence="2" type="ORF">EGT74_18280</name>
</gene>
<proteinExistence type="predicted"/>
<evidence type="ECO:0000313" key="3">
    <source>
        <dbReference type="Proteomes" id="UP000278351"/>
    </source>
</evidence>
<dbReference type="Proteomes" id="UP000278351">
    <property type="component" value="Unassembled WGS sequence"/>
</dbReference>
<dbReference type="SUPFAM" id="SSF109854">
    <property type="entry name" value="DinB/YfiT-like putative metalloenzymes"/>
    <property type="match status" value="1"/>
</dbReference>
<evidence type="ECO:0000313" key="2">
    <source>
        <dbReference type="EMBL" id="RPE09987.1"/>
    </source>
</evidence>
<name>A0A3N4Q160_9BACT</name>
<dbReference type="InterPro" id="IPR024775">
    <property type="entry name" value="DinB-like"/>
</dbReference>
<dbReference type="InterPro" id="IPR034660">
    <property type="entry name" value="DinB/YfiT-like"/>
</dbReference>
<organism evidence="2 3">
    <name type="scientific">Chitinophaga lutea</name>
    <dbReference type="NCBI Taxonomy" id="2488634"/>
    <lineage>
        <taxon>Bacteria</taxon>
        <taxon>Pseudomonadati</taxon>
        <taxon>Bacteroidota</taxon>
        <taxon>Chitinophagia</taxon>
        <taxon>Chitinophagales</taxon>
        <taxon>Chitinophagaceae</taxon>
        <taxon>Chitinophaga</taxon>
    </lineage>
</organism>
<feature type="domain" description="DinB-like" evidence="1">
    <location>
        <begin position="53"/>
        <end position="180"/>
    </location>
</feature>
<dbReference type="EMBL" id="RPDH01000002">
    <property type="protein sequence ID" value="RPE09987.1"/>
    <property type="molecule type" value="Genomic_DNA"/>
</dbReference>
<sequence length="191" mass="22651">MVHSAGYYTDMPKFTEIASVWKEFYIFISHLTSHMQRLPFSVDTRFRTQHLSLAEITGAVPQEVLQQEIRPGKWTAFENAAHLAVFHPVYMARFRRILEEDEPEFERYSWENDALFAQYKNIRIAALLDIYRKDREEMINFVDGLDAQALRRKGSHPVYGKFDMAQWIELFILHEAHHLFTIFQLVHTKTT</sequence>